<evidence type="ECO:0000256" key="3">
    <source>
        <dbReference type="ARBA" id="ARBA00020827"/>
    </source>
</evidence>
<dbReference type="Proteomes" id="UP000191144">
    <property type="component" value="Chromosome C"/>
</dbReference>
<evidence type="ECO:0000256" key="5">
    <source>
        <dbReference type="ARBA" id="ARBA00022824"/>
    </source>
</evidence>
<comment type="similarity">
    <text evidence="2">Belongs to the EMC6 family.</text>
</comment>
<evidence type="ECO:0000256" key="6">
    <source>
        <dbReference type="ARBA" id="ARBA00022989"/>
    </source>
</evidence>
<dbReference type="AlphaFoldDB" id="A0A1G4J0B6"/>
<proteinExistence type="inferred from homology"/>
<keyword evidence="6 8" id="KW-1133">Transmembrane helix</keyword>
<feature type="transmembrane region" description="Helical" evidence="8">
    <location>
        <begin position="22"/>
        <end position="43"/>
    </location>
</feature>
<dbReference type="GO" id="GO:0034975">
    <property type="term" value="P:protein folding in endoplasmic reticulum"/>
    <property type="evidence" value="ECO:0007669"/>
    <property type="project" value="TreeGrafter"/>
</dbReference>
<protein>
    <recommendedName>
        <fullName evidence="3">ER membrane protein complex subunit 6</fullName>
    </recommendedName>
</protein>
<evidence type="ECO:0000256" key="7">
    <source>
        <dbReference type="ARBA" id="ARBA00023136"/>
    </source>
</evidence>
<evidence type="ECO:0000256" key="1">
    <source>
        <dbReference type="ARBA" id="ARBA00004477"/>
    </source>
</evidence>
<dbReference type="PANTHER" id="PTHR20994">
    <property type="entry name" value="ER MEMBRANE PROTEIN COMPLEX SUBUNIT 6"/>
    <property type="match status" value="1"/>
</dbReference>
<dbReference type="InterPro" id="IPR008504">
    <property type="entry name" value="Emc6"/>
</dbReference>
<dbReference type="GO" id="GO:0000045">
    <property type="term" value="P:autophagosome assembly"/>
    <property type="evidence" value="ECO:0007669"/>
    <property type="project" value="TreeGrafter"/>
</dbReference>
<evidence type="ECO:0000256" key="2">
    <source>
        <dbReference type="ARBA" id="ARBA00009436"/>
    </source>
</evidence>
<feature type="transmembrane region" description="Helical" evidence="8">
    <location>
        <begin position="49"/>
        <end position="68"/>
    </location>
</feature>
<dbReference type="InterPro" id="IPR029008">
    <property type="entry name" value="EMC6-like"/>
</dbReference>
<keyword evidence="7 8" id="KW-0472">Membrane</keyword>
<gene>
    <name evidence="9" type="ORF">LAME_0C03246G</name>
</gene>
<evidence type="ECO:0000313" key="10">
    <source>
        <dbReference type="Proteomes" id="UP000191144"/>
    </source>
</evidence>
<evidence type="ECO:0000313" key="9">
    <source>
        <dbReference type="EMBL" id="SCU82888.1"/>
    </source>
</evidence>
<evidence type="ECO:0000256" key="4">
    <source>
        <dbReference type="ARBA" id="ARBA00022692"/>
    </source>
</evidence>
<dbReference type="Pfam" id="PF07019">
    <property type="entry name" value="EMC6"/>
    <property type="match status" value="1"/>
</dbReference>
<reference evidence="10" key="1">
    <citation type="submission" date="2016-03" db="EMBL/GenBank/DDBJ databases">
        <authorList>
            <person name="Devillers Hugo."/>
        </authorList>
    </citation>
    <scope>NUCLEOTIDE SEQUENCE [LARGE SCALE GENOMIC DNA]</scope>
</reference>
<keyword evidence="5" id="KW-0256">Endoplasmic reticulum</keyword>
<dbReference type="PANTHER" id="PTHR20994:SF0">
    <property type="entry name" value="ER MEMBRANE PROTEIN COMPLEX SUBUNIT 6"/>
    <property type="match status" value="1"/>
</dbReference>
<sequence length="107" mass="12043">MSSQEHFANIRAQESIQLNKKILLYIQDGTSLGFGCGAGILQLEGLRGFQFFAASYLTVVALYVGWFCRFKPAKYYQSPIQEILVDPLFRELAGFVMAWTFVHALVG</sequence>
<comment type="subcellular location">
    <subcellularLocation>
        <location evidence="1">Endoplasmic reticulum membrane</location>
        <topology evidence="1">Multi-pass membrane protein</topology>
    </subcellularLocation>
</comment>
<keyword evidence="4 8" id="KW-0812">Transmembrane</keyword>
<dbReference type="GO" id="GO:0072546">
    <property type="term" value="C:EMC complex"/>
    <property type="evidence" value="ECO:0007669"/>
    <property type="project" value="InterPro"/>
</dbReference>
<organism evidence="9 10">
    <name type="scientific">Lachancea meyersii CBS 8951</name>
    <dbReference type="NCBI Taxonomy" id="1266667"/>
    <lineage>
        <taxon>Eukaryota</taxon>
        <taxon>Fungi</taxon>
        <taxon>Dikarya</taxon>
        <taxon>Ascomycota</taxon>
        <taxon>Saccharomycotina</taxon>
        <taxon>Saccharomycetes</taxon>
        <taxon>Saccharomycetales</taxon>
        <taxon>Saccharomycetaceae</taxon>
        <taxon>Lachancea</taxon>
    </lineage>
</organism>
<evidence type="ECO:0000256" key="8">
    <source>
        <dbReference type="SAM" id="Phobius"/>
    </source>
</evidence>
<dbReference type="OrthoDB" id="16510at2759"/>
<accession>A0A1G4J0B6</accession>
<dbReference type="EMBL" id="LT598479">
    <property type="protein sequence ID" value="SCU82888.1"/>
    <property type="molecule type" value="Genomic_DNA"/>
</dbReference>
<name>A0A1G4J0B6_9SACH</name>
<keyword evidence="10" id="KW-1185">Reference proteome</keyword>